<reference evidence="1" key="1">
    <citation type="journal article" date="2014" name="Front. Microbiol.">
        <title>High frequency of phylogenetically diverse reductive dehalogenase-homologous genes in deep subseafloor sedimentary metagenomes.</title>
        <authorList>
            <person name="Kawai M."/>
            <person name="Futagami T."/>
            <person name="Toyoda A."/>
            <person name="Takaki Y."/>
            <person name="Nishi S."/>
            <person name="Hori S."/>
            <person name="Arai W."/>
            <person name="Tsubouchi T."/>
            <person name="Morono Y."/>
            <person name="Uchiyama I."/>
            <person name="Ito T."/>
            <person name="Fujiyama A."/>
            <person name="Inagaki F."/>
            <person name="Takami H."/>
        </authorList>
    </citation>
    <scope>NUCLEOTIDE SEQUENCE</scope>
    <source>
        <strain evidence="1">Expedition CK06-06</strain>
    </source>
</reference>
<organism evidence="1">
    <name type="scientific">marine sediment metagenome</name>
    <dbReference type="NCBI Taxonomy" id="412755"/>
    <lineage>
        <taxon>unclassified sequences</taxon>
        <taxon>metagenomes</taxon>
        <taxon>ecological metagenomes</taxon>
    </lineage>
</organism>
<comment type="caution">
    <text evidence="1">The sequence shown here is derived from an EMBL/GenBank/DDBJ whole genome shotgun (WGS) entry which is preliminary data.</text>
</comment>
<feature type="non-terminal residue" evidence="1">
    <location>
        <position position="200"/>
    </location>
</feature>
<sequence length="200" mass="21679">MNRLPITRSCRPLGLLLLALLVVGALSLSLRTLSAQGPSVTDEGVENRFPDDIEFRVSAQSDQPIEKVRIHYTVLPDGTTASGVPEFEPGTSVSTSFTLAANEPPRIYLPPGTRIEYYWEVQDAVGNTAITPQASIVYEDVRFEWSTLDADGVIIHFYSGSEEDAQAMLDVAGEAIAEMSGLLDATIEFPVNVRVYASSG</sequence>
<proteinExistence type="predicted"/>
<accession>X0UGY5</accession>
<dbReference type="AlphaFoldDB" id="X0UGY5"/>
<gene>
    <name evidence="1" type="ORF">S01H1_27154</name>
</gene>
<name>X0UGY5_9ZZZZ</name>
<evidence type="ECO:0000313" key="1">
    <source>
        <dbReference type="EMBL" id="GAF87795.1"/>
    </source>
</evidence>
<dbReference type="EMBL" id="BARS01016506">
    <property type="protein sequence ID" value="GAF87795.1"/>
    <property type="molecule type" value="Genomic_DNA"/>
</dbReference>
<protein>
    <submittedName>
        <fullName evidence="1">Uncharacterized protein</fullName>
    </submittedName>
</protein>